<proteinExistence type="predicted"/>
<feature type="compositionally biased region" description="Basic and acidic residues" evidence="1">
    <location>
        <begin position="286"/>
        <end position="301"/>
    </location>
</feature>
<dbReference type="InterPro" id="IPR009060">
    <property type="entry name" value="UBA-like_sf"/>
</dbReference>
<feature type="region of interest" description="Disordered" evidence="1">
    <location>
        <begin position="1"/>
        <end position="97"/>
    </location>
</feature>
<dbReference type="eggNOG" id="KOG0504">
    <property type="taxonomic scope" value="Eukaryota"/>
</dbReference>
<feature type="compositionally biased region" description="Polar residues" evidence="1">
    <location>
        <begin position="44"/>
        <end position="58"/>
    </location>
</feature>
<dbReference type="GO" id="GO:0031624">
    <property type="term" value="F:ubiquitin conjugating enzyme binding"/>
    <property type="evidence" value="ECO:0007669"/>
    <property type="project" value="TreeGrafter"/>
</dbReference>
<dbReference type="Proteomes" id="UP000019484">
    <property type="component" value="Unassembled WGS sequence"/>
</dbReference>
<name>W9XT42_9EURO</name>
<dbReference type="RefSeq" id="XP_007727365.1">
    <property type="nucleotide sequence ID" value="XM_007729175.1"/>
</dbReference>
<dbReference type="SUPFAM" id="SSF46934">
    <property type="entry name" value="UBA-like"/>
    <property type="match status" value="1"/>
</dbReference>
<feature type="compositionally biased region" description="Basic and acidic residues" evidence="1">
    <location>
        <begin position="309"/>
        <end position="321"/>
    </location>
</feature>
<dbReference type="CDD" id="cd14372">
    <property type="entry name" value="CUE_Cue5p_like"/>
    <property type="match status" value="1"/>
</dbReference>
<evidence type="ECO:0000256" key="1">
    <source>
        <dbReference type="SAM" id="MobiDB-lite"/>
    </source>
</evidence>
<feature type="compositionally biased region" description="Polar residues" evidence="1">
    <location>
        <begin position="168"/>
        <end position="179"/>
    </location>
</feature>
<feature type="domain" description="CUE" evidence="2">
    <location>
        <begin position="81"/>
        <end position="124"/>
    </location>
</feature>
<protein>
    <recommendedName>
        <fullName evidence="2">CUE domain-containing protein</fullName>
    </recommendedName>
</protein>
<dbReference type="PANTHER" id="PTHR16461:SF5">
    <property type="entry name" value="TOLL-INTERACTING PROTEIN"/>
    <property type="match status" value="1"/>
</dbReference>
<dbReference type="GO" id="GO:0005737">
    <property type="term" value="C:cytoplasm"/>
    <property type="evidence" value="ECO:0007669"/>
    <property type="project" value="TreeGrafter"/>
</dbReference>
<dbReference type="FunFam" id="1.10.8.10:FF:000064">
    <property type="entry name" value="Similar to CUE domain-containing protein"/>
    <property type="match status" value="1"/>
</dbReference>
<dbReference type="GeneID" id="19163164"/>
<dbReference type="PANTHER" id="PTHR16461">
    <property type="entry name" value="TOLL-INTERACTING PROTEIN"/>
    <property type="match status" value="1"/>
</dbReference>
<feature type="compositionally biased region" description="Basic and acidic residues" evidence="1">
    <location>
        <begin position="437"/>
        <end position="446"/>
    </location>
</feature>
<dbReference type="EMBL" id="AMWN01000008">
    <property type="protein sequence ID" value="EXJ80171.1"/>
    <property type="molecule type" value="Genomic_DNA"/>
</dbReference>
<dbReference type="InterPro" id="IPR041807">
    <property type="entry name" value="Cue5/Don1_CUE"/>
</dbReference>
<organism evidence="3 4">
    <name type="scientific">Capronia coronata CBS 617.96</name>
    <dbReference type="NCBI Taxonomy" id="1182541"/>
    <lineage>
        <taxon>Eukaryota</taxon>
        <taxon>Fungi</taxon>
        <taxon>Dikarya</taxon>
        <taxon>Ascomycota</taxon>
        <taxon>Pezizomycotina</taxon>
        <taxon>Eurotiomycetes</taxon>
        <taxon>Chaetothyriomycetidae</taxon>
        <taxon>Chaetothyriales</taxon>
        <taxon>Herpotrichiellaceae</taxon>
        <taxon>Capronia</taxon>
    </lineage>
</organism>
<dbReference type="Gene3D" id="1.10.8.10">
    <property type="entry name" value="DNA helicase RuvA subunit, C-terminal domain"/>
    <property type="match status" value="1"/>
</dbReference>
<dbReference type="GO" id="GO:0006511">
    <property type="term" value="P:ubiquitin-dependent protein catabolic process"/>
    <property type="evidence" value="ECO:0007669"/>
    <property type="project" value="TreeGrafter"/>
</dbReference>
<dbReference type="Pfam" id="PF02845">
    <property type="entry name" value="CUE"/>
    <property type="match status" value="1"/>
</dbReference>
<dbReference type="SMART" id="SM00546">
    <property type="entry name" value="CUE"/>
    <property type="match status" value="1"/>
</dbReference>
<accession>W9XT42</accession>
<feature type="region of interest" description="Disordered" evidence="1">
    <location>
        <begin position="115"/>
        <end position="213"/>
    </location>
</feature>
<dbReference type="HOGENOM" id="CLU_040954_0_0_1"/>
<feature type="compositionally biased region" description="Low complexity" evidence="1">
    <location>
        <begin position="369"/>
        <end position="390"/>
    </location>
</feature>
<dbReference type="AlphaFoldDB" id="W9XT42"/>
<feature type="compositionally biased region" description="Basic and acidic residues" evidence="1">
    <location>
        <begin position="453"/>
        <end position="463"/>
    </location>
</feature>
<dbReference type="InterPro" id="IPR003892">
    <property type="entry name" value="CUE"/>
</dbReference>
<comment type="caution">
    <text evidence="3">The sequence shown here is derived from an EMBL/GenBank/DDBJ whole genome shotgun (WGS) entry which is preliminary data.</text>
</comment>
<dbReference type="PROSITE" id="PS51140">
    <property type="entry name" value="CUE"/>
    <property type="match status" value="1"/>
</dbReference>
<gene>
    <name evidence="3" type="ORF">A1O1_08313</name>
</gene>
<evidence type="ECO:0000259" key="2">
    <source>
        <dbReference type="PROSITE" id="PS51140"/>
    </source>
</evidence>
<keyword evidence="4" id="KW-1185">Reference proteome</keyword>
<evidence type="ECO:0000313" key="3">
    <source>
        <dbReference type="EMBL" id="EXJ80171.1"/>
    </source>
</evidence>
<evidence type="ECO:0000313" key="4">
    <source>
        <dbReference type="Proteomes" id="UP000019484"/>
    </source>
</evidence>
<reference evidence="3 4" key="1">
    <citation type="submission" date="2013-03" db="EMBL/GenBank/DDBJ databases">
        <title>The Genome Sequence of Capronia coronata CBS 617.96.</title>
        <authorList>
            <consortium name="The Broad Institute Genomics Platform"/>
            <person name="Cuomo C."/>
            <person name="de Hoog S."/>
            <person name="Gorbushina A."/>
            <person name="Walker B."/>
            <person name="Young S.K."/>
            <person name="Zeng Q."/>
            <person name="Gargeya S."/>
            <person name="Fitzgerald M."/>
            <person name="Haas B."/>
            <person name="Abouelleil A."/>
            <person name="Allen A.W."/>
            <person name="Alvarado L."/>
            <person name="Arachchi H.M."/>
            <person name="Berlin A.M."/>
            <person name="Chapman S.B."/>
            <person name="Gainer-Dewar J."/>
            <person name="Goldberg J."/>
            <person name="Griggs A."/>
            <person name="Gujja S."/>
            <person name="Hansen M."/>
            <person name="Howarth C."/>
            <person name="Imamovic A."/>
            <person name="Ireland A."/>
            <person name="Larimer J."/>
            <person name="McCowan C."/>
            <person name="Murphy C."/>
            <person name="Pearson M."/>
            <person name="Poon T.W."/>
            <person name="Priest M."/>
            <person name="Roberts A."/>
            <person name="Saif S."/>
            <person name="Shea T."/>
            <person name="Sisk P."/>
            <person name="Sykes S."/>
            <person name="Wortman J."/>
            <person name="Nusbaum C."/>
            <person name="Birren B."/>
        </authorList>
    </citation>
    <scope>NUCLEOTIDE SEQUENCE [LARGE SCALE GENOMIC DNA]</scope>
    <source>
        <strain evidence="3 4">CBS 617.96</strain>
    </source>
</reference>
<feature type="compositionally biased region" description="Basic and acidic residues" evidence="1">
    <location>
        <begin position="417"/>
        <end position="430"/>
    </location>
</feature>
<dbReference type="STRING" id="1182541.W9XT42"/>
<dbReference type="OrthoDB" id="9942608at2759"/>
<dbReference type="GO" id="GO:0043130">
    <property type="term" value="F:ubiquitin binding"/>
    <property type="evidence" value="ECO:0007669"/>
    <property type="project" value="InterPro"/>
</dbReference>
<sequence>MANNGALDAELNQQSSPVSPLKPSDGPPESPTTARPLDFDSDQEAGTINTTNASQTEASLPKPPPKDEEVPPPKPPRPVNPREQAESTLREAFPSIDGSVIRAVLTASGGNVEPAFNALLGMTDPDSQREPEPPAKPPRPTAQQPRSTAKLSQLEADELYARHLAEQYSGTGRPNQSSRGPGGRFNEDLQGSRSGRPGARPNPDDVPWRSFIDDDLPEIRDNIRKGFVETQTTVNKWITAFKKKLDGEEDDDADLDSQSAQGYGAGAGPGYYPPPQSQSQPMPGRRSTDMRRSADMQRYDADMQPIGDDFSKLELRDHDAPPRTSSRPLANPNLFRAVGTGPERRASPSTSRKVSFQDGPPEEIRDMYSASPKPSPAAAAATPGSGKSSKWQPLASIDPSPAAENDPFSLGDSDEEKDAKVITMKDEESPKTGAGDEDLKAKVEDVKTDEDEQVKKATDEAMKESISTPTK</sequence>
<feature type="region of interest" description="Disordered" evidence="1">
    <location>
        <begin position="246"/>
        <end position="471"/>
    </location>
</feature>